<evidence type="ECO:0000313" key="3">
    <source>
        <dbReference type="Proteomes" id="UP001500668"/>
    </source>
</evidence>
<evidence type="ECO:0000313" key="2">
    <source>
        <dbReference type="EMBL" id="GAA0617731.1"/>
    </source>
</evidence>
<feature type="compositionally biased region" description="Gly residues" evidence="1">
    <location>
        <begin position="16"/>
        <end position="38"/>
    </location>
</feature>
<proteinExistence type="predicted"/>
<evidence type="ECO:0000256" key="1">
    <source>
        <dbReference type="SAM" id="MobiDB-lite"/>
    </source>
</evidence>
<sequence>MSSFVQEWAQLKSGPAGQGGMRLAGADDGNGGNGGGKGDVQPSRAAWTPAVGGEGK</sequence>
<organism evidence="2 3">
    <name type="scientific">Streptomyces crystallinus</name>
    <dbReference type="NCBI Taxonomy" id="68191"/>
    <lineage>
        <taxon>Bacteria</taxon>
        <taxon>Bacillati</taxon>
        <taxon>Actinomycetota</taxon>
        <taxon>Actinomycetes</taxon>
        <taxon>Kitasatosporales</taxon>
        <taxon>Streptomycetaceae</taxon>
        <taxon>Streptomyces</taxon>
    </lineage>
</organism>
<name>A0ABN1GSG5_9ACTN</name>
<gene>
    <name evidence="2" type="ORF">GCM10010394_54960</name>
</gene>
<protein>
    <submittedName>
        <fullName evidence="2">Uncharacterized protein</fullName>
    </submittedName>
</protein>
<comment type="caution">
    <text evidence="2">The sequence shown here is derived from an EMBL/GenBank/DDBJ whole genome shotgun (WGS) entry which is preliminary data.</text>
</comment>
<reference evidence="2 3" key="1">
    <citation type="journal article" date="2019" name="Int. J. Syst. Evol. Microbiol.">
        <title>The Global Catalogue of Microorganisms (GCM) 10K type strain sequencing project: providing services to taxonomists for standard genome sequencing and annotation.</title>
        <authorList>
            <consortium name="The Broad Institute Genomics Platform"/>
            <consortium name="The Broad Institute Genome Sequencing Center for Infectious Disease"/>
            <person name="Wu L."/>
            <person name="Ma J."/>
        </authorList>
    </citation>
    <scope>NUCLEOTIDE SEQUENCE [LARGE SCALE GENOMIC DNA]</scope>
    <source>
        <strain evidence="2 3">JCM 5067</strain>
    </source>
</reference>
<dbReference type="EMBL" id="BAAACA010000038">
    <property type="protein sequence ID" value="GAA0617731.1"/>
    <property type="molecule type" value="Genomic_DNA"/>
</dbReference>
<dbReference type="RefSeq" id="WP_344077857.1">
    <property type="nucleotide sequence ID" value="NZ_BAAACA010000038.1"/>
</dbReference>
<feature type="region of interest" description="Disordered" evidence="1">
    <location>
        <begin position="1"/>
        <end position="56"/>
    </location>
</feature>
<keyword evidence="3" id="KW-1185">Reference proteome</keyword>
<accession>A0ABN1GSG5</accession>
<dbReference type="Proteomes" id="UP001500668">
    <property type="component" value="Unassembled WGS sequence"/>
</dbReference>